<keyword evidence="3" id="KW-0269">Exonuclease</keyword>
<feature type="domain" description="Endonuclease/exonuclease/phosphatase" evidence="2">
    <location>
        <begin position="59"/>
        <end position="388"/>
    </location>
</feature>
<evidence type="ECO:0000313" key="4">
    <source>
        <dbReference type="Proteomes" id="UP000477083"/>
    </source>
</evidence>
<reference evidence="3 4" key="1">
    <citation type="submission" date="2020-01" db="EMBL/GenBank/DDBJ databases">
        <title>Frigidibacter albus SP32T (=CGMCC 1.13995T).</title>
        <authorList>
            <person name="Liao X."/>
        </authorList>
    </citation>
    <scope>NUCLEOTIDE SEQUENCE [LARGE SCALE GENOMIC DNA]</scope>
    <source>
        <strain evidence="3 4">SP32</strain>
    </source>
</reference>
<dbReference type="InterPro" id="IPR036691">
    <property type="entry name" value="Endo/exonu/phosph_ase_sf"/>
</dbReference>
<dbReference type="OrthoDB" id="292013at2"/>
<comment type="caution">
    <text evidence="3">The sequence shown here is derived from an EMBL/GenBank/DDBJ whole genome shotgun (WGS) entry which is preliminary data.</text>
</comment>
<protein>
    <submittedName>
        <fullName evidence="3">Endonuclease/exonuclease/phosphatase family protein</fullName>
    </submittedName>
</protein>
<sequence>MVLPASEPADARHRHGPRRRDDRGAAQDPRQAGRRVAACLIAALLVFATPVAAEPLTIATFNVELSREGPGLLLRDLLRGDDPQAEAAAAVIAAAAPDVLVLTGIDYDHGLAALSAFAARIAARGVDYPHRFALRPNTGWMTPLDLDGDGQLGGPGDAQGWGRFAGEGGMAILSRLPLETGAVQDYSRFLWADLPGALLPPDMTPEARAVQRLSTTGHWAVPVILPGGGRLTLLVWHATPPVFDGPEDRNGRRNHDEAAFWTALLDGRLSFAPPSPPFVLLGDSNLDPADGEGRREAIHALLADPRLQDSGPRSEGGAEAAGQGGVNAGHRGDPALDTADWPDEPGRPGNMRVDLVLPSADLRVLEAGVLWPPLGAPLAEEARAASRHRLVWVRVDLP</sequence>
<evidence type="ECO:0000259" key="2">
    <source>
        <dbReference type="Pfam" id="PF03372"/>
    </source>
</evidence>
<dbReference type="GO" id="GO:0004519">
    <property type="term" value="F:endonuclease activity"/>
    <property type="evidence" value="ECO:0007669"/>
    <property type="project" value="UniProtKB-KW"/>
</dbReference>
<dbReference type="Pfam" id="PF03372">
    <property type="entry name" value="Exo_endo_phos"/>
    <property type="match status" value="1"/>
</dbReference>
<feature type="region of interest" description="Disordered" evidence="1">
    <location>
        <begin position="302"/>
        <end position="350"/>
    </location>
</feature>
<dbReference type="SUPFAM" id="SSF56219">
    <property type="entry name" value="DNase I-like"/>
    <property type="match status" value="1"/>
</dbReference>
<dbReference type="Proteomes" id="UP000477083">
    <property type="component" value="Unassembled WGS sequence"/>
</dbReference>
<dbReference type="GO" id="GO:0004527">
    <property type="term" value="F:exonuclease activity"/>
    <property type="evidence" value="ECO:0007669"/>
    <property type="project" value="UniProtKB-KW"/>
</dbReference>
<organism evidence="3 4">
    <name type="scientific">Frigidibacter albus</name>
    <dbReference type="NCBI Taxonomy" id="1465486"/>
    <lineage>
        <taxon>Bacteria</taxon>
        <taxon>Pseudomonadati</taxon>
        <taxon>Pseudomonadota</taxon>
        <taxon>Alphaproteobacteria</taxon>
        <taxon>Rhodobacterales</taxon>
        <taxon>Paracoccaceae</taxon>
        <taxon>Frigidibacter</taxon>
    </lineage>
</organism>
<keyword evidence="4" id="KW-1185">Reference proteome</keyword>
<dbReference type="Gene3D" id="3.60.10.10">
    <property type="entry name" value="Endonuclease/exonuclease/phosphatase"/>
    <property type="match status" value="1"/>
</dbReference>
<keyword evidence="3" id="KW-0378">Hydrolase</keyword>
<dbReference type="AlphaFoldDB" id="A0A6L8VDM7"/>
<name>A0A6L8VDM7_9RHOB</name>
<feature type="region of interest" description="Disordered" evidence="1">
    <location>
        <begin position="1"/>
        <end position="30"/>
    </location>
</feature>
<gene>
    <name evidence="3" type="ORF">GS660_01815</name>
</gene>
<proteinExistence type="predicted"/>
<accession>A0A6L8VDM7</accession>
<keyword evidence="3" id="KW-0255">Endonuclease</keyword>
<dbReference type="EMBL" id="WWNR01000001">
    <property type="protein sequence ID" value="MZQ87831.1"/>
    <property type="molecule type" value="Genomic_DNA"/>
</dbReference>
<evidence type="ECO:0000256" key="1">
    <source>
        <dbReference type="SAM" id="MobiDB-lite"/>
    </source>
</evidence>
<evidence type="ECO:0000313" key="3">
    <source>
        <dbReference type="EMBL" id="MZQ87831.1"/>
    </source>
</evidence>
<dbReference type="InterPro" id="IPR005135">
    <property type="entry name" value="Endo/exonuclease/phosphatase"/>
</dbReference>
<keyword evidence="3" id="KW-0540">Nuclease</keyword>